<dbReference type="SMART" id="SM00448">
    <property type="entry name" value="REC"/>
    <property type="match status" value="1"/>
</dbReference>
<feature type="domain" description="HTH luxR-type" evidence="5">
    <location>
        <begin position="149"/>
        <end position="214"/>
    </location>
</feature>
<evidence type="ECO:0000313" key="7">
    <source>
        <dbReference type="EMBL" id="CAB3798199.1"/>
    </source>
</evidence>
<dbReference type="InterPro" id="IPR036388">
    <property type="entry name" value="WH-like_DNA-bd_sf"/>
</dbReference>
<dbReference type="PANTHER" id="PTHR43214:SF17">
    <property type="entry name" value="TRANSCRIPTIONAL REGULATORY PROTEIN RCSB"/>
    <property type="match status" value="1"/>
</dbReference>
<evidence type="ECO:0000256" key="2">
    <source>
        <dbReference type="ARBA" id="ARBA00023125"/>
    </source>
</evidence>
<proteinExistence type="predicted"/>
<evidence type="ECO:0000256" key="1">
    <source>
        <dbReference type="ARBA" id="ARBA00022553"/>
    </source>
</evidence>
<feature type="domain" description="Response regulatory" evidence="6">
    <location>
        <begin position="7"/>
        <end position="126"/>
    </location>
</feature>
<dbReference type="InterPro" id="IPR001789">
    <property type="entry name" value="Sig_transdc_resp-reg_receiver"/>
</dbReference>
<dbReference type="RefSeq" id="WP_175151802.1">
    <property type="nucleotide sequence ID" value="NZ_CADIKK010000024.1"/>
</dbReference>
<feature type="modified residue" description="4-aspartylphosphate" evidence="3">
    <location>
        <position position="58"/>
    </location>
</feature>
<dbReference type="PANTHER" id="PTHR43214">
    <property type="entry name" value="TWO-COMPONENT RESPONSE REGULATOR"/>
    <property type="match status" value="1"/>
</dbReference>
<dbReference type="GO" id="GO:0003677">
    <property type="term" value="F:DNA binding"/>
    <property type="evidence" value="ECO:0007669"/>
    <property type="project" value="UniProtKB-KW"/>
</dbReference>
<dbReference type="InterPro" id="IPR000792">
    <property type="entry name" value="Tscrpt_reg_LuxR_C"/>
</dbReference>
<dbReference type="SMART" id="SM00421">
    <property type="entry name" value="HTH_LUXR"/>
    <property type="match status" value="1"/>
</dbReference>
<dbReference type="AlphaFoldDB" id="A0A6S7BF80"/>
<name>A0A6S7BF80_9BURK</name>
<dbReference type="EMBL" id="CADIKK010000024">
    <property type="protein sequence ID" value="CAB3798199.1"/>
    <property type="molecule type" value="Genomic_DNA"/>
</dbReference>
<dbReference type="Gene3D" id="1.10.10.10">
    <property type="entry name" value="Winged helix-like DNA-binding domain superfamily/Winged helix DNA-binding domain"/>
    <property type="match status" value="1"/>
</dbReference>
<keyword evidence="8" id="KW-1185">Reference proteome</keyword>
<dbReference type="InterPro" id="IPR058245">
    <property type="entry name" value="NreC/VraR/RcsB-like_REC"/>
</dbReference>
<dbReference type="PROSITE" id="PS50043">
    <property type="entry name" value="HTH_LUXR_2"/>
    <property type="match status" value="1"/>
</dbReference>
<evidence type="ECO:0000256" key="4">
    <source>
        <dbReference type="SAM" id="MobiDB-lite"/>
    </source>
</evidence>
<protein>
    <submittedName>
        <fullName evidence="7">Transcriptional regulatory protein RcsB</fullName>
    </submittedName>
</protein>
<reference evidence="7 8" key="1">
    <citation type="submission" date="2020-04" db="EMBL/GenBank/DDBJ databases">
        <authorList>
            <person name="De Canck E."/>
        </authorList>
    </citation>
    <scope>NUCLEOTIDE SEQUENCE [LARGE SCALE GENOMIC DNA]</scope>
    <source>
        <strain evidence="7 8">LMG 28614</strain>
    </source>
</reference>
<feature type="region of interest" description="Disordered" evidence="4">
    <location>
        <begin position="217"/>
        <end position="244"/>
    </location>
</feature>
<dbReference type="PRINTS" id="PR00038">
    <property type="entry name" value="HTHLUXR"/>
</dbReference>
<organism evidence="7 8">
    <name type="scientific">Paraburkholderia ultramafica</name>
    <dbReference type="NCBI Taxonomy" id="1544867"/>
    <lineage>
        <taxon>Bacteria</taxon>
        <taxon>Pseudomonadati</taxon>
        <taxon>Pseudomonadota</taxon>
        <taxon>Betaproteobacteria</taxon>
        <taxon>Burkholderiales</taxon>
        <taxon>Burkholderiaceae</taxon>
        <taxon>Paraburkholderia</taxon>
    </lineage>
</organism>
<keyword evidence="1 3" id="KW-0597">Phosphoprotein</keyword>
<dbReference type="InterPro" id="IPR016032">
    <property type="entry name" value="Sig_transdc_resp-reg_C-effctor"/>
</dbReference>
<evidence type="ECO:0000259" key="6">
    <source>
        <dbReference type="PROSITE" id="PS50110"/>
    </source>
</evidence>
<evidence type="ECO:0000313" key="8">
    <source>
        <dbReference type="Proteomes" id="UP000494365"/>
    </source>
</evidence>
<dbReference type="GO" id="GO:0006355">
    <property type="term" value="P:regulation of DNA-templated transcription"/>
    <property type="evidence" value="ECO:0007669"/>
    <property type="project" value="InterPro"/>
</dbReference>
<dbReference type="Gene3D" id="3.40.50.2300">
    <property type="match status" value="1"/>
</dbReference>
<dbReference type="Pfam" id="PF00072">
    <property type="entry name" value="Response_reg"/>
    <property type="match status" value="1"/>
</dbReference>
<dbReference type="SUPFAM" id="SSF52172">
    <property type="entry name" value="CheY-like"/>
    <property type="match status" value="1"/>
</dbReference>
<sequence>MAPLTIRVVLADDHPAIISGVEHELLLDSTIQLVGAAKNSTELIALLATKACDVLVSDYAMPAGEYGDGIALFSLIQRRYPTVKLVVLTMLDNPAVLRAIVLQGIKCIVSKSDALTHIVPATHTAFIGGKYYSPRVEEIVQSIDWNRRGRGSTDVLSQRESEVVRLFASGLTVNEIAERLCRSKKTISSQKSKAMEKLGIEREVDLLRYAMETGLVPSAPQASSGGPEIQRQGDGILPVASKDS</sequence>
<dbReference type="InterPro" id="IPR039420">
    <property type="entry name" value="WalR-like"/>
</dbReference>
<dbReference type="PROSITE" id="PS50110">
    <property type="entry name" value="RESPONSE_REGULATORY"/>
    <property type="match status" value="1"/>
</dbReference>
<evidence type="ECO:0000256" key="3">
    <source>
        <dbReference type="PROSITE-ProRule" id="PRU00169"/>
    </source>
</evidence>
<dbReference type="SUPFAM" id="SSF46894">
    <property type="entry name" value="C-terminal effector domain of the bipartite response regulators"/>
    <property type="match status" value="1"/>
</dbReference>
<dbReference type="Pfam" id="PF00196">
    <property type="entry name" value="GerE"/>
    <property type="match status" value="1"/>
</dbReference>
<evidence type="ECO:0000259" key="5">
    <source>
        <dbReference type="PROSITE" id="PS50043"/>
    </source>
</evidence>
<accession>A0A6S7BF80</accession>
<dbReference type="CDD" id="cd17535">
    <property type="entry name" value="REC_NarL-like"/>
    <property type="match status" value="1"/>
</dbReference>
<gene>
    <name evidence="7" type="primary">rcsB_2</name>
    <name evidence="7" type="ORF">LMG28614_04709</name>
</gene>
<dbReference type="CDD" id="cd06170">
    <property type="entry name" value="LuxR_C_like"/>
    <property type="match status" value="1"/>
</dbReference>
<dbReference type="GO" id="GO:0000160">
    <property type="term" value="P:phosphorelay signal transduction system"/>
    <property type="evidence" value="ECO:0007669"/>
    <property type="project" value="InterPro"/>
</dbReference>
<dbReference type="InterPro" id="IPR011006">
    <property type="entry name" value="CheY-like_superfamily"/>
</dbReference>
<keyword evidence="2" id="KW-0238">DNA-binding</keyword>
<dbReference type="Proteomes" id="UP000494365">
    <property type="component" value="Unassembled WGS sequence"/>
</dbReference>